<sequence length="315" mass="36605">MAKLRKNYEEIYQSLSRVELQKGMRSLDQLDLGDLFDYDTDLWLGFYTEEGIEIALERYGVLDDIRKRGFKKLELEVRMDDPDEHMLRIWSALPKCSEPLLELVVSRNAMHFESELGDQIGQPYTPVLTVQWLLMQNPTETFAADRLPLPGQNYPGLGVGEQVMEILRNACRRLNLGGLVTIPAHFHNAAMYGVTFHYINPDAEATLRALERDVLRRLDGSLAKASWAVEWKMLVDRNSEHAEPFEWFHEAMLFPISEPLTDYFKGGAYRNEVKQRLKAQQFELFEDALRRNMAARGMEPFDRARVDAWLEEIFQ</sequence>
<dbReference type="OrthoDB" id="5380228at2"/>
<dbReference type="RefSeq" id="WP_141196409.1">
    <property type="nucleotide sequence ID" value="NZ_CP041186.1"/>
</dbReference>
<accession>A0A4Y6PNM7</accession>
<gene>
    <name evidence="1" type="ORF">FIV42_03885</name>
</gene>
<dbReference type="Proteomes" id="UP000315995">
    <property type="component" value="Chromosome"/>
</dbReference>
<proteinExistence type="predicted"/>
<protein>
    <submittedName>
        <fullName evidence="1">Uncharacterized protein</fullName>
    </submittedName>
</protein>
<dbReference type="EMBL" id="CP041186">
    <property type="protein sequence ID" value="QDG49912.1"/>
    <property type="molecule type" value="Genomic_DNA"/>
</dbReference>
<evidence type="ECO:0000313" key="2">
    <source>
        <dbReference type="Proteomes" id="UP000315995"/>
    </source>
</evidence>
<reference evidence="1 2" key="1">
    <citation type="submission" date="2019-06" db="EMBL/GenBank/DDBJ databases">
        <title>Persicimonas caeni gen. nov., sp. nov., a predatory bacterium isolated from solar saltern.</title>
        <authorList>
            <person name="Wang S."/>
        </authorList>
    </citation>
    <scope>NUCLEOTIDE SEQUENCE [LARGE SCALE GENOMIC DNA]</scope>
    <source>
        <strain evidence="1 2">YN101</strain>
    </source>
</reference>
<organism evidence="1 2">
    <name type="scientific">Persicimonas caeni</name>
    <dbReference type="NCBI Taxonomy" id="2292766"/>
    <lineage>
        <taxon>Bacteria</taxon>
        <taxon>Deltaproteobacteria</taxon>
        <taxon>Bradymonadales</taxon>
        <taxon>Bradymonadaceae</taxon>
        <taxon>Persicimonas</taxon>
    </lineage>
</organism>
<keyword evidence="2" id="KW-1185">Reference proteome</keyword>
<dbReference type="AlphaFoldDB" id="A0A4Y6PNM7"/>
<accession>A0A5B8Y3W5</accession>
<name>A0A4Y6PNM7_PERCE</name>
<evidence type="ECO:0000313" key="1">
    <source>
        <dbReference type="EMBL" id="QDG49912.1"/>
    </source>
</evidence>